<name>A0A4Z1L0X4_9HELO</name>
<gene>
    <name evidence="1" type="ORF">BPOR_0067g00230</name>
</gene>
<reference evidence="1 2" key="1">
    <citation type="submission" date="2017-12" db="EMBL/GenBank/DDBJ databases">
        <title>Comparative genomics of Botrytis spp.</title>
        <authorList>
            <person name="Valero-Jimenez C.A."/>
            <person name="Tapia P."/>
            <person name="Veloso J."/>
            <person name="Silva-Moreno E."/>
            <person name="Staats M."/>
            <person name="Valdes J.H."/>
            <person name="Van Kan J.A.L."/>
        </authorList>
    </citation>
    <scope>NUCLEOTIDE SEQUENCE [LARGE SCALE GENOMIC DNA]</scope>
    <source>
        <strain evidence="1 2">MUCL3349</strain>
    </source>
</reference>
<keyword evidence="2" id="KW-1185">Reference proteome</keyword>
<organism evidence="1 2">
    <name type="scientific">Botrytis porri</name>
    <dbReference type="NCBI Taxonomy" id="87229"/>
    <lineage>
        <taxon>Eukaryota</taxon>
        <taxon>Fungi</taxon>
        <taxon>Dikarya</taxon>
        <taxon>Ascomycota</taxon>
        <taxon>Pezizomycotina</taxon>
        <taxon>Leotiomycetes</taxon>
        <taxon>Helotiales</taxon>
        <taxon>Sclerotiniaceae</taxon>
        <taxon>Botrytis</taxon>
    </lineage>
</organism>
<protein>
    <submittedName>
        <fullName evidence="1">Uncharacterized protein</fullName>
    </submittedName>
</protein>
<proteinExistence type="predicted"/>
<dbReference type="EMBL" id="PQXO01000067">
    <property type="protein sequence ID" value="TGO90381.1"/>
    <property type="molecule type" value="Genomic_DNA"/>
</dbReference>
<sequence>MLRLRQNTMDAVSAAVDVEDNDPQIQEIEEGLGHILQYHLKATHINYGSVNLNRMAFRVFQDSFLHFELKTAILQMARERDEGLTGHDNAIDLRQDEEMINLTGEEDVIDLTGDEDVIDLTDDEVVDSTGDDNAIDLRQDEEMINLTVDEDVIDLTGDEVVGLTQHEGLTHFRSVRSASYDPPPPYSP</sequence>
<evidence type="ECO:0000313" key="1">
    <source>
        <dbReference type="EMBL" id="TGO90381.1"/>
    </source>
</evidence>
<dbReference type="OrthoDB" id="3480242at2759"/>
<comment type="caution">
    <text evidence="1">The sequence shown here is derived from an EMBL/GenBank/DDBJ whole genome shotgun (WGS) entry which is preliminary data.</text>
</comment>
<evidence type="ECO:0000313" key="2">
    <source>
        <dbReference type="Proteomes" id="UP000297280"/>
    </source>
</evidence>
<dbReference type="Proteomes" id="UP000297280">
    <property type="component" value="Unassembled WGS sequence"/>
</dbReference>
<dbReference type="AlphaFoldDB" id="A0A4Z1L0X4"/>
<accession>A0A4Z1L0X4</accession>